<evidence type="ECO:0000256" key="3">
    <source>
        <dbReference type="ARBA" id="ARBA00022989"/>
    </source>
</evidence>
<feature type="transmembrane region" description="Helical" evidence="7">
    <location>
        <begin position="198"/>
        <end position="219"/>
    </location>
</feature>
<dbReference type="Pfam" id="PF20684">
    <property type="entry name" value="Fung_rhodopsin"/>
    <property type="match status" value="1"/>
</dbReference>
<comment type="similarity">
    <text evidence="5">Belongs to the SAT4 family.</text>
</comment>
<dbReference type="GO" id="GO:0016020">
    <property type="term" value="C:membrane"/>
    <property type="evidence" value="ECO:0007669"/>
    <property type="project" value="UniProtKB-SubCell"/>
</dbReference>
<dbReference type="PANTHER" id="PTHR33048">
    <property type="entry name" value="PTH11-LIKE INTEGRAL MEMBRANE PROTEIN (AFU_ORTHOLOGUE AFUA_5G11245)"/>
    <property type="match status" value="1"/>
</dbReference>
<organism evidence="9 10">
    <name type="scientific">Clonostachys byssicola</name>
    <dbReference type="NCBI Taxonomy" id="160290"/>
    <lineage>
        <taxon>Eukaryota</taxon>
        <taxon>Fungi</taxon>
        <taxon>Dikarya</taxon>
        <taxon>Ascomycota</taxon>
        <taxon>Pezizomycotina</taxon>
        <taxon>Sordariomycetes</taxon>
        <taxon>Hypocreomycetidae</taxon>
        <taxon>Hypocreales</taxon>
        <taxon>Bionectriaceae</taxon>
        <taxon>Clonostachys</taxon>
    </lineage>
</organism>
<evidence type="ECO:0000256" key="1">
    <source>
        <dbReference type="ARBA" id="ARBA00004141"/>
    </source>
</evidence>
<dbReference type="EMBL" id="CABFNO020001563">
    <property type="protein sequence ID" value="CAH0002987.1"/>
    <property type="molecule type" value="Genomic_DNA"/>
</dbReference>
<dbReference type="PANTHER" id="PTHR33048:SF92">
    <property type="entry name" value="INTEGRAL MEMBRANE PROTEIN"/>
    <property type="match status" value="1"/>
</dbReference>
<feature type="transmembrane region" description="Helical" evidence="7">
    <location>
        <begin position="85"/>
        <end position="106"/>
    </location>
</feature>
<dbReference type="OrthoDB" id="444631at2759"/>
<sequence length="350" mass="39054">MLSDSDVIAGEWTMLSLALMLVCSRFYVRLILLKDTPHWADFWVLVAAACGTGLTICDTLIYKAGTMENFSDPGSYTLKVRFLQNYWFDVGMYFPKFSILSFYYELVPPTKPRIRKLLYVLIAFTVACSIVTFLDATFWCRADIASNWSEDPDACSAFNSMTMMRIHWSMNFSTEVFNVIFPFPILRDLKLRKPREKIGLGVIFGLGLLTISVSIGRFINMATQGNNFDAYLWASSELYVSIMVVSLTALRPLLRKISHSVYPNQTATVDQSILQTKSGGLRMETGESRPTGSPHSGLGWRAQSGKTDAEAGSQVELGAESEMSYVIVTEEIQASAAGKPENPTSNEARH</sequence>
<evidence type="ECO:0000259" key="8">
    <source>
        <dbReference type="Pfam" id="PF20684"/>
    </source>
</evidence>
<keyword evidence="4 7" id="KW-0472">Membrane</keyword>
<evidence type="ECO:0000256" key="6">
    <source>
        <dbReference type="SAM" id="MobiDB-lite"/>
    </source>
</evidence>
<dbReference type="InterPro" id="IPR052337">
    <property type="entry name" value="SAT4-like"/>
</dbReference>
<feature type="transmembrane region" description="Helical" evidence="7">
    <location>
        <begin position="118"/>
        <end position="139"/>
    </location>
</feature>
<comment type="caution">
    <text evidence="9">The sequence shown here is derived from an EMBL/GenBank/DDBJ whole genome shotgun (WGS) entry which is preliminary data.</text>
</comment>
<feature type="domain" description="Rhodopsin" evidence="8">
    <location>
        <begin position="25"/>
        <end position="256"/>
    </location>
</feature>
<dbReference type="Proteomes" id="UP000754883">
    <property type="component" value="Unassembled WGS sequence"/>
</dbReference>
<dbReference type="InterPro" id="IPR049326">
    <property type="entry name" value="Rhodopsin_dom_fungi"/>
</dbReference>
<evidence type="ECO:0000256" key="7">
    <source>
        <dbReference type="SAM" id="Phobius"/>
    </source>
</evidence>
<evidence type="ECO:0000313" key="10">
    <source>
        <dbReference type="Proteomes" id="UP000754883"/>
    </source>
</evidence>
<keyword evidence="10" id="KW-1185">Reference proteome</keyword>
<evidence type="ECO:0000256" key="5">
    <source>
        <dbReference type="ARBA" id="ARBA00038359"/>
    </source>
</evidence>
<proteinExistence type="inferred from homology"/>
<gene>
    <name evidence="9" type="ORF">CBYS24578_00011366</name>
</gene>
<name>A0A9N9UXM6_9HYPO</name>
<feature type="transmembrane region" description="Helical" evidence="7">
    <location>
        <begin position="12"/>
        <end position="30"/>
    </location>
</feature>
<feature type="transmembrane region" description="Helical" evidence="7">
    <location>
        <begin position="42"/>
        <end position="65"/>
    </location>
</feature>
<reference evidence="10" key="1">
    <citation type="submission" date="2019-06" db="EMBL/GenBank/DDBJ databases">
        <authorList>
            <person name="Broberg M."/>
        </authorList>
    </citation>
    <scope>NUCLEOTIDE SEQUENCE [LARGE SCALE GENOMIC DNA]</scope>
</reference>
<feature type="transmembrane region" description="Helical" evidence="7">
    <location>
        <begin position="231"/>
        <end position="250"/>
    </location>
</feature>
<accession>A0A9N9UXM6</accession>
<protein>
    <recommendedName>
        <fullName evidence="8">Rhodopsin domain-containing protein</fullName>
    </recommendedName>
</protein>
<evidence type="ECO:0000256" key="2">
    <source>
        <dbReference type="ARBA" id="ARBA00022692"/>
    </source>
</evidence>
<evidence type="ECO:0000313" key="9">
    <source>
        <dbReference type="EMBL" id="CAH0002987.1"/>
    </source>
</evidence>
<keyword evidence="3 7" id="KW-1133">Transmembrane helix</keyword>
<dbReference type="AlphaFoldDB" id="A0A9N9UXM6"/>
<comment type="subcellular location">
    <subcellularLocation>
        <location evidence="1">Membrane</location>
        <topology evidence="1">Multi-pass membrane protein</topology>
    </subcellularLocation>
</comment>
<evidence type="ECO:0000256" key="4">
    <source>
        <dbReference type="ARBA" id="ARBA00023136"/>
    </source>
</evidence>
<reference evidence="9 10" key="2">
    <citation type="submission" date="2021-10" db="EMBL/GenBank/DDBJ databases">
        <authorList>
            <person name="Piombo E."/>
        </authorList>
    </citation>
    <scope>NUCLEOTIDE SEQUENCE [LARGE SCALE GENOMIC DNA]</scope>
</reference>
<feature type="region of interest" description="Disordered" evidence="6">
    <location>
        <begin position="281"/>
        <end position="313"/>
    </location>
</feature>
<feature type="transmembrane region" description="Helical" evidence="7">
    <location>
        <begin position="166"/>
        <end position="186"/>
    </location>
</feature>
<keyword evidence="2 7" id="KW-0812">Transmembrane</keyword>